<organism evidence="1 2">
    <name type="scientific">Streptomyces montanus</name>
    <dbReference type="NCBI Taxonomy" id="2580423"/>
    <lineage>
        <taxon>Bacteria</taxon>
        <taxon>Bacillati</taxon>
        <taxon>Actinomycetota</taxon>
        <taxon>Actinomycetes</taxon>
        <taxon>Kitasatosporales</taxon>
        <taxon>Streptomycetaceae</taxon>
        <taxon>Streptomyces</taxon>
    </lineage>
</organism>
<proteinExistence type="predicted"/>
<sequence length="59" mass="6481">MSDYRGEPLDEVLERFSQSSGRARDLAGDLHSNLSRAYSAVGYVAYKETPEEQESAAGI</sequence>
<dbReference type="RefSeq" id="WP_138045253.1">
    <property type="nucleotide sequence ID" value="NZ_VBZC01000012.1"/>
</dbReference>
<accession>A0A5R9FP10</accession>
<protein>
    <submittedName>
        <fullName evidence="1">Uncharacterized protein</fullName>
    </submittedName>
</protein>
<dbReference type="Proteomes" id="UP000305906">
    <property type="component" value="Unassembled WGS sequence"/>
</dbReference>
<name>A0A5R9FP10_9ACTN</name>
<dbReference type="EMBL" id="VBZC01000012">
    <property type="protein sequence ID" value="TLS45662.1"/>
    <property type="molecule type" value="Genomic_DNA"/>
</dbReference>
<keyword evidence="2" id="KW-1185">Reference proteome</keyword>
<reference evidence="1 2" key="1">
    <citation type="submission" date="2019-05" db="EMBL/GenBank/DDBJ databases">
        <title>Streptomyces sp. NEAU-C151, a novel actinomycete isolated from soil.</title>
        <authorList>
            <person name="Han L."/>
            <person name="Jiang H."/>
        </authorList>
    </citation>
    <scope>NUCLEOTIDE SEQUENCE [LARGE SCALE GENOMIC DNA]</scope>
    <source>
        <strain evidence="1 2">NEAU-C151</strain>
    </source>
</reference>
<dbReference type="AlphaFoldDB" id="A0A5R9FP10"/>
<comment type="caution">
    <text evidence="1">The sequence shown here is derived from an EMBL/GenBank/DDBJ whole genome shotgun (WGS) entry which is preliminary data.</text>
</comment>
<evidence type="ECO:0000313" key="1">
    <source>
        <dbReference type="EMBL" id="TLS45662.1"/>
    </source>
</evidence>
<gene>
    <name evidence="1" type="ORF">FE633_12865</name>
</gene>
<evidence type="ECO:0000313" key="2">
    <source>
        <dbReference type="Proteomes" id="UP000305906"/>
    </source>
</evidence>